<dbReference type="AlphaFoldDB" id="A0A2Z2NIE0"/>
<sequence length="571" mass="63302">MIILGLNTWFHDTSACIVRDGELVVALEEERFSRDKHTRAFPELAIQRCLEVAGIDYADIDHIALSIKPTHQWLPKTLYALKAPHKSLPFIKHELVAGIFKQQRFKAFMKAHWPSGKSPQVHYIQHHLAHAAGSFFVSPYEHAAIMAIDGSGEWACAWLGEGRGTDVTCFNESLFPNSLGSVYEAVTEFCGFKPNYDEGKTMGLAPLGDASSFIKQARKCVTVNAEGQLQVNLDYFSYQYWGYRRCSDLFHQTFGKPRPLDGEFKTHHHDVAAAFQQVLEECALAMASILKQRTNAPYLVIAGGVALNSVMNGRLLREAGFDDVYIMPAAGDNGTSIGAAFTVLHQTLAQPRTAVHDNPYVGNQYDDVNIEALLKQFKLSYHRAGNVALEAAQLLEQGHILGWFQGRMEIGPRALGARSILANPAYPDMKAKINSEVKFREAYRPFAPSATVEAAGEFFDIQVEAPFMLKVCQVREDKQAQLPAITHVDGSARLQTVRRDTNPLYHELITQLGQRTGVPVVLNTSFNIQGEPVVESPRDAIRCFFSTGLDYLAIGSFIVSKQASAQPDTGK</sequence>
<evidence type="ECO:0000256" key="1">
    <source>
        <dbReference type="ARBA" id="ARBA00006129"/>
    </source>
</evidence>
<accession>A0A2Z2NIE0</accession>
<keyword evidence="5" id="KW-1185">Reference proteome</keyword>
<name>A0A2Z2NIE0_9GAMM</name>
<proteinExistence type="inferred from homology"/>
<reference evidence="4 5" key="1">
    <citation type="submission" date="2016-12" db="EMBL/GenBank/DDBJ databases">
        <authorList>
            <person name="Song W.-J."/>
            <person name="Kurnit D.M."/>
        </authorList>
    </citation>
    <scope>NUCLEOTIDE SEQUENCE [LARGE SCALE GENOMIC DNA]</scope>
    <source>
        <strain evidence="4 5">IMCC3135</strain>
    </source>
</reference>
<dbReference type="InterPro" id="IPR003696">
    <property type="entry name" value="Carbtransf_dom"/>
</dbReference>
<dbReference type="InterPro" id="IPR043129">
    <property type="entry name" value="ATPase_NBD"/>
</dbReference>
<dbReference type="Pfam" id="PF02543">
    <property type="entry name" value="Carbam_trans_N"/>
    <property type="match status" value="1"/>
</dbReference>
<dbReference type="KEGG" id="gai:IMCC3135_00595"/>
<evidence type="ECO:0000259" key="2">
    <source>
        <dbReference type="Pfam" id="PF02543"/>
    </source>
</evidence>
<dbReference type="OrthoDB" id="9780777at2"/>
<organism evidence="4 5">
    <name type="scientific">Granulosicoccus antarcticus IMCC3135</name>
    <dbReference type="NCBI Taxonomy" id="1192854"/>
    <lineage>
        <taxon>Bacteria</taxon>
        <taxon>Pseudomonadati</taxon>
        <taxon>Pseudomonadota</taxon>
        <taxon>Gammaproteobacteria</taxon>
        <taxon>Chromatiales</taxon>
        <taxon>Granulosicoccaceae</taxon>
        <taxon>Granulosicoccus</taxon>
    </lineage>
</organism>
<dbReference type="PANTHER" id="PTHR34847">
    <property type="entry name" value="NODULATION PROTEIN U"/>
    <property type="match status" value="1"/>
</dbReference>
<evidence type="ECO:0000259" key="3">
    <source>
        <dbReference type="Pfam" id="PF16861"/>
    </source>
</evidence>
<dbReference type="RefSeq" id="WP_088915803.1">
    <property type="nucleotide sequence ID" value="NZ_CP018632.1"/>
</dbReference>
<dbReference type="CDD" id="cd24098">
    <property type="entry name" value="ASKHA_NBD_TobZ_N"/>
    <property type="match status" value="1"/>
</dbReference>
<dbReference type="InterPro" id="IPR031730">
    <property type="entry name" value="Carbam_trans_C"/>
</dbReference>
<dbReference type="SUPFAM" id="SSF53067">
    <property type="entry name" value="Actin-like ATPase domain"/>
    <property type="match status" value="1"/>
</dbReference>
<evidence type="ECO:0000313" key="5">
    <source>
        <dbReference type="Proteomes" id="UP000250079"/>
    </source>
</evidence>
<dbReference type="PANTHER" id="PTHR34847:SF1">
    <property type="entry name" value="NODULATION PROTEIN U"/>
    <property type="match status" value="1"/>
</dbReference>
<evidence type="ECO:0000313" key="4">
    <source>
        <dbReference type="EMBL" id="ASJ70245.1"/>
    </source>
</evidence>
<dbReference type="Pfam" id="PF16861">
    <property type="entry name" value="Carbam_trans_C"/>
    <property type="match status" value="1"/>
</dbReference>
<keyword evidence="4" id="KW-0808">Transferase</keyword>
<dbReference type="EMBL" id="CP018632">
    <property type="protein sequence ID" value="ASJ70245.1"/>
    <property type="molecule type" value="Genomic_DNA"/>
</dbReference>
<dbReference type="EC" id="2.1.3.12" evidence="4"/>
<dbReference type="Gene3D" id="3.30.420.40">
    <property type="match status" value="2"/>
</dbReference>
<protein>
    <submittedName>
        <fullName evidence="4">Decarbamoylnovobiocin carbamoyltransferase</fullName>
        <ecNumber evidence="4">2.1.3.12</ecNumber>
    </submittedName>
</protein>
<feature type="domain" description="Carbamoyltransferase" evidence="2">
    <location>
        <begin position="3"/>
        <end position="340"/>
    </location>
</feature>
<feature type="domain" description="Carbamoyltransferase C-terminal" evidence="3">
    <location>
        <begin position="392"/>
        <end position="561"/>
    </location>
</feature>
<dbReference type="Gene3D" id="3.90.870.20">
    <property type="entry name" value="Carbamoyltransferase, C-terminal domain"/>
    <property type="match status" value="1"/>
</dbReference>
<dbReference type="Proteomes" id="UP000250079">
    <property type="component" value="Chromosome"/>
</dbReference>
<dbReference type="GO" id="GO:0016740">
    <property type="term" value="F:transferase activity"/>
    <property type="evidence" value="ECO:0007669"/>
    <property type="project" value="UniProtKB-KW"/>
</dbReference>
<dbReference type="InterPro" id="IPR051338">
    <property type="entry name" value="NodU/CmcH_Carbamoyltrnsfr"/>
</dbReference>
<dbReference type="InterPro" id="IPR038152">
    <property type="entry name" value="Carbam_trans_C_sf"/>
</dbReference>
<gene>
    <name evidence="4" type="primary">novN</name>
    <name evidence="4" type="ORF">IMCC3135_00595</name>
</gene>
<comment type="similarity">
    <text evidence="1">Belongs to the NodU/CmcH family.</text>
</comment>